<dbReference type="InterPro" id="IPR056120">
    <property type="entry name" value="DUF7703"/>
</dbReference>
<feature type="transmembrane region" description="Helical" evidence="2">
    <location>
        <begin position="20"/>
        <end position="44"/>
    </location>
</feature>
<keyword evidence="2" id="KW-1133">Transmembrane helix</keyword>
<organism evidence="4 5">
    <name type="scientific">Pyricularia oryzae</name>
    <name type="common">Rice blast fungus</name>
    <name type="synonym">Magnaporthe oryzae</name>
    <dbReference type="NCBI Taxonomy" id="318829"/>
    <lineage>
        <taxon>Eukaryota</taxon>
        <taxon>Fungi</taxon>
        <taxon>Dikarya</taxon>
        <taxon>Ascomycota</taxon>
        <taxon>Pezizomycotina</taxon>
        <taxon>Sordariomycetes</taxon>
        <taxon>Sordariomycetidae</taxon>
        <taxon>Magnaporthales</taxon>
        <taxon>Pyriculariaceae</taxon>
        <taxon>Pyricularia</taxon>
    </lineage>
</organism>
<sequence length="333" mass="36827">MASQSGETGPIDNDVSLPEAMVMAGFFAVSIWNCIQTFIFIFVTFKSYSGLYFWSMTVANAAIPFRQIFALIRLYGLAPTLAITPLVSFGFWAMVTGQSMVLYSRLCLVVGEPVKLRWVLGLITFTFLFVEVPVSSLLIASNVPGQEHLARAFTIFENCQTGLISAQEALISWIYVREARRAFKPIQVIKGERVKKTLKGLVWLFVLTAFLDLSLMGLAYSGQQFAIMTSYKGVVYSIKLQVEGVVLNSLTKLMRRRSCTCGSTAAENFTSSPMTVMGVGMGEQCTTPYHSQIKKNSADAKSSGEDLGTAVTTENPERHSAELRRIFGTERYP</sequence>
<feature type="compositionally biased region" description="Basic and acidic residues" evidence="1">
    <location>
        <begin position="315"/>
        <end position="333"/>
    </location>
</feature>
<proteinExistence type="predicted"/>
<feature type="transmembrane region" description="Helical" evidence="2">
    <location>
        <begin position="197"/>
        <end position="220"/>
    </location>
</feature>
<dbReference type="EMBL" id="CP034205">
    <property type="protein sequence ID" value="QBZ55865.1"/>
    <property type="molecule type" value="Genomic_DNA"/>
</dbReference>
<feature type="domain" description="DUF7703" evidence="3">
    <location>
        <begin position="15"/>
        <end position="262"/>
    </location>
</feature>
<dbReference type="Pfam" id="PF24802">
    <property type="entry name" value="DUF7703"/>
    <property type="match status" value="1"/>
</dbReference>
<evidence type="ECO:0000313" key="5">
    <source>
        <dbReference type="Proteomes" id="UP000294847"/>
    </source>
</evidence>
<evidence type="ECO:0000313" key="4">
    <source>
        <dbReference type="EMBL" id="QBZ55865.1"/>
    </source>
</evidence>
<gene>
    <name evidence="4" type="ORF">PoMZ_00771</name>
</gene>
<dbReference type="Proteomes" id="UP000294847">
    <property type="component" value="Chromosome 2"/>
</dbReference>
<dbReference type="AlphaFoldDB" id="A0A4V1C5C1"/>
<keyword evidence="2" id="KW-0812">Transmembrane</keyword>
<evidence type="ECO:0000256" key="1">
    <source>
        <dbReference type="SAM" id="MobiDB-lite"/>
    </source>
</evidence>
<name>A0A4V1C5C1_PYROR</name>
<evidence type="ECO:0000256" key="2">
    <source>
        <dbReference type="SAM" id="Phobius"/>
    </source>
</evidence>
<feature type="region of interest" description="Disordered" evidence="1">
    <location>
        <begin position="293"/>
        <end position="333"/>
    </location>
</feature>
<accession>A0A4V1C5C1</accession>
<evidence type="ECO:0000259" key="3">
    <source>
        <dbReference type="Pfam" id="PF24802"/>
    </source>
</evidence>
<reference evidence="4 5" key="1">
    <citation type="journal article" date="2019" name="Mol. Biol. Evol.">
        <title>Blast fungal genomes show frequent chromosomal changes, gene gains and losses, and effector gene turnover.</title>
        <authorList>
            <person name="Gomez Luciano L.B."/>
            <person name="Jason Tsai I."/>
            <person name="Chuma I."/>
            <person name="Tosa Y."/>
            <person name="Chen Y.H."/>
            <person name="Li J.Y."/>
            <person name="Li M.Y."/>
            <person name="Jade Lu M.Y."/>
            <person name="Nakayashiki H."/>
            <person name="Li W.H."/>
        </authorList>
    </citation>
    <scope>NUCLEOTIDE SEQUENCE [LARGE SCALE GENOMIC DNA]</scope>
    <source>
        <strain evidence="4">MZ5-1-6</strain>
    </source>
</reference>
<dbReference type="PANTHER" id="PTHR37013:SF4">
    <property type="entry name" value="INTEGRAL MEMBRANE PROTEIN"/>
    <property type="match status" value="1"/>
</dbReference>
<feature type="transmembrane region" description="Helical" evidence="2">
    <location>
        <begin position="75"/>
        <end position="95"/>
    </location>
</feature>
<keyword evidence="2" id="KW-0472">Membrane</keyword>
<feature type="transmembrane region" description="Helical" evidence="2">
    <location>
        <begin position="116"/>
        <end position="140"/>
    </location>
</feature>
<dbReference type="PANTHER" id="PTHR37013">
    <property type="entry name" value="INTEGRAL MEMBRANE PROTEIN (AFU_ORTHOLOGUE AFUA_1G05950)-RELATED"/>
    <property type="match status" value="1"/>
</dbReference>
<protein>
    <recommendedName>
        <fullName evidence="3">DUF7703 domain-containing protein</fullName>
    </recommendedName>
</protein>